<proteinExistence type="predicted"/>
<evidence type="ECO:0000259" key="1">
    <source>
        <dbReference type="Pfam" id="PF07727"/>
    </source>
</evidence>
<comment type="caution">
    <text evidence="4">The sequence shown here is derived from an EMBL/GenBank/DDBJ whole genome shotgun (WGS) entry which is preliminary data.</text>
</comment>
<evidence type="ECO:0000313" key="4">
    <source>
        <dbReference type="EMBL" id="GEZ03396.1"/>
    </source>
</evidence>
<feature type="domain" description="Reverse transcriptase Ty1/copia-type" evidence="1">
    <location>
        <begin position="433"/>
        <end position="516"/>
    </location>
</feature>
<dbReference type="AlphaFoldDB" id="A0A699I3N1"/>
<dbReference type="InterPro" id="IPR013103">
    <property type="entry name" value="RVT_2"/>
</dbReference>
<protein>
    <submittedName>
        <fullName evidence="4">Zinc finger, CCHC-type</fullName>
    </submittedName>
</protein>
<evidence type="ECO:0000259" key="3">
    <source>
        <dbReference type="Pfam" id="PF22936"/>
    </source>
</evidence>
<evidence type="ECO:0000259" key="2">
    <source>
        <dbReference type="Pfam" id="PF13976"/>
    </source>
</evidence>
<dbReference type="InterPro" id="IPR025724">
    <property type="entry name" value="GAG-pre-integrase_dom"/>
</dbReference>
<feature type="domain" description="GAG-pre-integrase" evidence="2">
    <location>
        <begin position="136"/>
        <end position="199"/>
    </location>
</feature>
<dbReference type="EMBL" id="BKCJ010234044">
    <property type="protein sequence ID" value="GEZ03396.1"/>
    <property type="molecule type" value="Genomic_DNA"/>
</dbReference>
<sequence>MFNKSFQVYYVTYVSEAYFVQDDGVAWWVDSGVTVHVSKDRCCFKTYESLNDGSILYMGNESTALVHGRGCVDLKFSSGKIVSLFNVLHVLNIRKNLVSSSVLNNCGYKQVIASNKFVLSKHGVFIGFGYLSNQMFRLNIVNDNIASTFMSTSKLNDSILWHARPGHVHFKRMQDMSKDGLISAFDMDTKKRKTCMLNKITEKPFQNVKCKTEVLELIHSDLCDMHATPSLGIKKYFVTFIDDSSRVGYAENFKSFRFYVIEPNDLVSINSIIESKDAIFDENRFLSVPRPSLRILNGSEDIGGRVVHEEVTEEVFQQPKLELKKAKGIGLQRILDLNFNLYLIEGTTNEKEAINDEMDSIMGNNTWVLANLPLGWKPLGCKWIFKRKTEVARINTIRLLIAMASVHNLIIHQRDVKTVFLNGDLDGGKFNETGKGIIICLYFDDMLIFGTDQVQVDMTKEFLSSRFFMKDTRKADVILGIRIKHEGNGIEISHTHYIKKALKKFNYFDCTPVSILMDTSEKLMPNNGKLSRYTSNPDAQHWQAIHFKMESEFVALAAVGKETKWLKNLLLEIPLWSKPIAPISIRCDSTATLAKAYSRMYNGKSKHLGVRHIMIHELITNGVVSIEFVRSKQNLANHLTKGLARDLVIKSAEGMELKSN</sequence>
<gene>
    <name evidence="4" type="ORF">Tci_475369</name>
</gene>
<dbReference type="Pfam" id="PF07727">
    <property type="entry name" value="RVT_2"/>
    <property type="match status" value="1"/>
</dbReference>
<feature type="domain" description="Retrovirus-related Pol polyprotein from transposon TNT 1-94-like beta-barrel" evidence="3">
    <location>
        <begin position="27"/>
        <end position="108"/>
    </location>
</feature>
<organism evidence="4">
    <name type="scientific">Tanacetum cinerariifolium</name>
    <name type="common">Dalmatian daisy</name>
    <name type="synonym">Chrysanthemum cinerariifolium</name>
    <dbReference type="NCBI Taxonomy" id="118510"/>
    <lineage>
        <taxon>Eukaryota</taxon>
        <taxon>Viridiplantae</taxon>
        <taxon>Streptophyta</taxon>
        <taxon>Embryophyta</taxon>
        <taxon>Tracheophyta</taxon>
        <taxon>Spermatophyta</taxon>
        <taxon>Magnoliopsida</taxon>
        <taxon>eudicotyledons</taxon>
        <taxon>Gunneridae</taxon>
        <taxon>Pentapetalae</taxon>
        <taxon>asterids</taxon>
        <taxon>campanulids</taxon>
        <taxon>Asterales</taxon>
        <taxon>Asteraceae</taxon>
        <taxon>Asteroideae</taxon>
        <taxon>Anthemideae</taxon>
        <taxon>Anthemidinae</taxon>
        <taxon>Tanacetum</taxon>
    </lineage>
</organism>
<dbReference type="CDD" id="cd09272">
    <property type="entry name" value="RNase_HI_RT_Ty1"/>
    <property type="match status" value="1"/>
</dbReference>
<name>A0A699I3N1_TANCI</name>
<dbReference type="PANTHER" id="PTHR47592:SF29">
    <property type="entry name" value="ZINC FINGER, CCHC-TYPE"/>
    <property type="match status" value="1"/>
</dbReference>
<dbReference type="InterPro" id="IPR054722">
    <property type="entry name" value="PolX-like_BBD"/>
</dbReference>
<dbReference type="Pfam" id="PF13976">
    <property type="entry name" value="gag_pre-integrs"/>
    <property type="match status" value="1"/>
</dbReference>
<dbReference type="Pfam" id="PF22936">
    <property type="entry name" value="Pol_BBD"/>
    <property type="match status" value="1"/>
</dbReference>
<accession>A0A699I3N1</accession>
<reference evidence="4" key="1">
    <citation type="journal article" date="2019" name="Sci. Rep.">
        <title>Draft genome of Tanacetum cinerariifolium, the natural source of mosquito coil.</title>
        <authorList>
            <person name="Yamashiro T."/>
            <person name="Shiraishi A."/>
            <person name="Satake H."/>
            <person name="Nakayama K."/>
        </authorList>
    </citation>
    <scope>NUCLEOTIDE SEQUENCE</scope>
</reference>
<dbReference type="PANTHER" id="PTHR47592">
    <property type="entry name" value="PBF68 PROTEIN"/>
    <property type="match status" value="1"/>
</dbReference>